<reference evidence="4 5" key="1">
    <citation type="submission" date="2018-08" db="EMBL/GenBank/DDBJ databases">
        <title>Genome sequencing of rice bacterial endophytes.</title>
        <authorList>
            <person name="Venturi V."/>
        </authorList>
    </citation>
    <scope>NUCLEOTIDE SEQUENCE [LARGE SCALE GENOMIC DNA]</scope>
    <source>
        <strain evidence="4 5">E1205</strain>
    </source>
</reference>
<dbReference type="InterPro" id="IPR050557">
    <property type="entry name" value="RTX_toxin/Mannuronan_C5-epim"/>
</dbReference>
<dbReference type="Proteomes" id="UP000265836">
    <property type="component" value="Unassembled WGS sequence"/>
</dbReference>
<dbReference type="InterPro" id="IPR018511">
    <property type="entry name" value="Hemolysin-typ_Ca-bd_CS"/>
</dbReference>
<protein>
    <submittedName>
        <fullName evidence="4">Ca2+-binding RTX toxin-like protein</fullName>
    </submittedName>
</protein>
<dbReference type="RefSeq" id="WP_119694452.1">
    <property type="nucleotide sequence ID" value="NZ_QXDA01000006.1"/>
</dbReference>
<dbReference type="InterPro" id="IPR001343">
    <property type="entry name" value="Hemolysn_Ca-bd"/>
</dbReference>
<evidence type="ECO:0000313" key="5">
    <source>
        <dbReference type="Proteomes" id="UP000265836"/>
    </source>
</evidence>
<evidence type="ECO:0000256" key="1">
    <source>
        <dbReference type="ARBA" id="ARBA00004613"/>
    </source>
</evidence>
<evidence type="ECO:0000256" key="2">
    <source>
        <dbReference type="ARBA" id="ARBA00022525"/>
    </source>
</evidence>
<sequence>MATIKTNNSSTLLYDTAFALQYAFSYGITGMIASQVYQLEGNDLNWGFPSTSMTAGNRILKSITYRDTPARDSEGNSVGFANGSRKAELTGSNYSYSKLTWEDNYSITAKQTGYTSKEAHKDSITASLSLQKFGSGKPLSISQAQSKYSYTKDTSFNGDSSSSKEAGTLMFLGKAEYRKNAGNSSLQSLTIKQYTDNYSSSQVEKNKTSQGIQNQTTSASYNFTLSSKNGLTFDAGTGLFTSTSALDSLTYVSKNASSLSPTENHNGSFQTSAVSNDVLTELSAYLTGTRSLLDVQLALLAGDDVITGTDKTHNWLFGGGGNDKITGNAGSDELYGGDGDDQLFGLAGDDLLFGGAGNDLLDGGKGVDTMIGGSGDDIYILDDHRELERINQHEGDIYQDPGIDTLRITYKSAPKTPLVVDLNAANLLEIENVQLIGTGSFEVLGNALDNRLDAGNGASVLRGGAGDDTYIVGHKDARVFEAANQGTDTVIASVSFILGANIENLTLLGKAALNGTGNELVNLLIGNDGNNILDGGLNTTGFDTLRGGKGNDTYIVRNVGDIVEEEANAGIDTVKAYFNYALTSNVENLILEGSDHINGTGNDLKNVITGNAGNNVLDGGAGIDKLIGGKGNDTYIVDLITKGVGTKATVALEDSVIEKPNEGNDTLILRVSDDVLAKLAEASKATTLTLAANLENLDASLTGNLNLNLTGNKDNNIIIGNSGNNILNGGAGDDTLYAGEGGNNILIGGAGADVMHGGSGQDTFRFTSLKDLGLGEGKQDVIWNFTQGEDKLDFSLLKGWSFKGTGEAFAATGTKQLWAEQDGDDLMLYGNSAGSVDADFSIKLVGISGLSADDFILS</sequence>
<dbReference type="AlphaFoldDB" id="A0A397M9X1"/>
<dbReference type="SUPFAM" id="SSF51120">
    <property type="entry name" value="beta-Roll"/>
    <property type="match status" value="4"/>
</dbReference>
<evidence type="ECO:0000256" key="3">
    <source>
        <dbReference type="ARBA" id="ARBA00022837"/>
    </source>
</evidence>
<gene>
    <name evidence="4" type="ORF">DFO61_4102</name>
</gene>
<proteinExistence type="predicted"/>
<dbReference type="Pfam" id="PF00353">
    <property type="entry name" value="HemolysinCabind"/>
    <property type="match status" value="7"/>
</dbReference>
<comment type="subcellular location">
    <subcellularLocation>
        <location evidence="1">Secreted</location>
    </subcellularLocation>
</comment>
<dbReference type="PROSITE" id="PS00330">
    <property type="entry name" value="HEMOLYSIN_CALCIUM"/>
    <property type="match status" value="2"/>
</dbReference>
<comment type="caution">
    <text evidence="4">The sequence shown here is derived from an EMBL/GenBank/DDBJ whole genome shotgun (WGS) entry which is preliminary data.</text>
</comment>
<dbReference type="Gene3D" id="2.150.10.10">
    <property type="entry name" value="Serralysin-like metalloprotease, C-terminal"/>
    <property type="match status" value="3"/>
</dbReference>
<dbReference type="PANTHER" id="PTHR38340">
    <property type="entry name" value="S-LAYER PROTEIN"/>
    <property type="match status" value="1"/>
</dbReference>
<name>A0A397M9X1_ECTOL</name>
<evidence type="ECO:0000313" key="4">
    <source>
        <dbReference type="EMBL" id="RIA20489.1"/>
    </source>
</evidence>
<dbReference type="GO" id="GO:0005509">
    <property type="term" value="F:calcium ion binding"/>
    <property type="evidence" value="ECO:0007669"/>
    <property type="project" value="InterPro"/>
</dbReference>
<organism evidence="4 5">
    <name type="scientific">Ectopseudomonas oleovorans</name>
    <name type="common">Pseudomonas oleovorans</name>
    <dbReference type="NCBI Taxonomy" id="301"/>
    <lineage>
        <taxon>Bacteria</taxon>
        <taxon>Pseudomonadati</taxon>
        <taxon>Pseudomonadota</taxon>
        <taxon>Gammaproteobacteria</taxon>
        <taxon>Pseudomonadales</taxon>
        <taxon>Pseudomonadaceae</taxon>
        <taxon>Ectopseudomonas</taxon>
    </lineage>
</organism>
<dbReference type="GO" id="GO:0005576">
    <property type="term" value="C:extracellular region"/>
    <property type="evidence" value="ECO:0007669"/>
    <property type="project" value="UniProtKB-SubCell"/>
</dbReference>
<dbReference type="EMBL" id="QXDA01000006">
    <property type="protein sequence ID" value="RIA20489.1"/>
    <property type="molecule type" value="Genomic_DNA"/>
</dbReference>
<dbReference type="PANTHER" id="PTHR38340:SF1">
    <property type="entry name" value="S-LAYER PROTEIN"/>
    <property type="match status" value="1"/>
</dbReference>
<dbReference type="InterPro" id="IPR011049">
    <property type="entry name" value="Serralysin-like_metalloprot_C"/>
</dbReference>
<keyword evidence="2" id="KW-0964">Secreted</keyword>
<accession>A0A397M9X1</accession>
<keyword evidence="3" id="KW-0106">Calcium</keyword>
<dbReference type="PRINTS" id="PR00313">
    <property type="entry name" value="CABNDNGRPT"/>
</dbReference>